<protein>
    <submittedName>
        <fullName evidence="2">HNH endonuclease</fullName>
    </submittedName>
</protein>
<dbReference type="InterPro" id="IPR003615">
    <property type="entry name" value="HNH_nuc"/>
</dbReference>
<dbReference type="InterPro" id="IPR044925">
    <property type="entry name" value="His-Me_finger_sf"/>
</dbReference>
<dbReference type="AlphaFoldDB" id="A0A847D594"/>
<dbReference type="Pfam" id="PF13392">
    <property type="entry name" value="HNH_3"/>
    <property type="match status" value="1"/>
</dbReference>
<evidence type="ECO:0000313" key="3">
    <source>
        <dbReference type="Proteomes" id="UP000589373"/>
    </source>
</evidence>
<accession>A0A847D594</accession>
<reference evidence="2 3" key="1">
    <citation type="journal article" date="2020" name="Biotechnol. Biofuels">
        <title>New insights from the biogas microbiome by comprehensive genome-resolved metagenomics of nearly 1600 species originating from multiple anaerobic digesters.</title>
        <authorList>
            <person name="Campanaro S."/>
            <person name="Treu L."/>
            <person name="Rodriguez-R L.M."/>
            <person name="Kovalovszki A."/>
            <person name="Ziels R.M."/>
            <person name="Maus I."/>
            <person name="Zhu X."/>
            <person name="Kougias P.G."/>
            <person name="Basile A."/>
            <person name="Luo G."/>
            <person name="Schluter A."/>
            <person name="Konstantinidis K.T."/>
            <person name="Angelidaki I."/>
        </authorList>
    </citation>
    <scope>NUCLEOTIDE SEQUENCE [LARGE SCALE GENOMIC DNA]</scope>
    <source>
        <strain evidence="2">AS07pgkLD_105</strain>
    </source>
</reference>
<dbReference type="RefSeq" id="WP_276645202.1">
    <property type="nucleotide sequence ID" value="NZ_JAAZCD010000112.1"/>
</dbReference>
<comment type="caution">
    <text evidence="2">The sequence shown here is derived from an EMBL/GenBank/DDBJ whole genome shotgun (WGS) entry which is preliminary data.</text>
</comment>
<keyword evidence="2" id="KW-0540">Nuclease</keyword>
<dbReference type="GO" id="GO:0004519">
    <property type="term" value="F:endonuclease activity"/>
    <property type="evidence" value="ECO:0007669"/>
    <property type="project" value="UniProtKB-KW"/>
</dbReference>
<dbReference type="InterPro" id="IPR036388">
    <property type="entry name" value="WH-like_DNA-bd_sf"/>
</dbReference>
<sequence>MTWVKVQRNHNYSINEKGEVRNDRTNHIKKPTLNKRNGYLVLDLYQGNKREKVPVHRLVAEAFIPNPENKLTVDHIDGNRDNNSIGNLRWATYGEQNSRFDSIGVRSEKVTVTQYEEKRKKRGGGHESWLGVIQVKSFDKISDVANHFDVTIGNISMMLDKGTIGKRGKMRGYKFEYAEGQRVTHS</sequence>
<dbReference type="EMBL" id="JAAZCD010000112">
    <property type="protein sequence ID" value="NLD31554.1"/>
    <property type="molecule type" value="Genomic_DNA"/>
</dbReference>
<organism evidence="2 3">
    <name type="scientific">Trichococcus flocculiformis</name>
    <dbReference type="NCBI Taxonomy" id="82803"/>
    <lineage>
        <taxon>Bacteria</taxon>
        <taxon>Bacillati</taxon>
        <taxon>Bacillota</taxon>
        <taxon>Bacilli</taxon>
        <taxon>Lactobacillales</taxon>
        <taxon>Carnobacteriaceae</taxon>
        <taxon>Trichococcus</taxon>
    </lineage>
</organism>
<dbReference type="SMART" id="SM00507">
    <property type="entry name" value="HNHc"/>
    <property type="match status" value="1"/>
</dbReference>
<gene>
    <name evidence="2" type="ORF">GX662_04760</name>
</gene>
<proteinExistence type="predicted"/>
<keyword evidence="2" id="KW-0255">Endonuclease</keyword>
<dbReference type="Proteomes" id="UP000589373">
    <property type="component" value="Unassembled WGS sequence"/>
</dbReference>
<keyword evidence="2" id="KW-0378">Hydrolase</keyword>
<dbReference type="Gene3D" id="3.90.75.20">
    <property type="match status" value="1"/>
</dbReference>
<evidence type="ECO:0000259" key="1">
    <source>
        <dbReference type="SMART" id="SM00507"/>
    </source>
</evidence>
<feature type="domain" description="HNH nuclease" evidence="1">
    <location>
        <begin position="49"/>
        <end position="97"/>
    </location>
</feature>
<dbReference type="CDD" id="cd00085">
    <property type="entry name" value="HNHc"/>
    <property type="match status" value="1"/>
</dbReference>
<name>A0A847D594_9LACT</name>
<dbReference type="InterPro" id="IPR010902">
    <property type="entry name" value="NUMOD4"/>
</dbReference>
<dbReference type="GO" id="GO:0016788">
    <property type="term" value="F:hydrolase activity, acting on ester bonds"/>
    <property type="evidence" value="ECO:0007669"/>
    <property type="project" value="InterPro"/>
</dbReference>
<dbReference type="Gene3D" id="1.10.10.10">
    <property type="entry name" value="Winged helix-like DNA-binding domain superfamily/Winged helix DNA-binding domain"/>
    <property type="match status" value="1"/>
</dbReference>
<dbReference type="SUPFAM" id="SSF54060">
    <property type="entry name" value="His-Me finger endonucleases"/>
    <property type="match status" value="1"/>
</dbReference>
<dbReference type="Pfam" id="PF07463">
    <property type="entry name" value="NUMOD4"/>
    <property type="match status" value="1"/>
</dbReference>
<evidence type="ECO:0000313" key="2">
    <source>
        <dbReference type="EMBL" id="NLD31554.1"/>
    </source>
</evidence>